<dbReference type="OrthoDB" id="9789797at2"/>
<proteinExistence type="inferred from homology"/>
<comment type="subcellular location">
    <subcellularLocation>
        <location evidence="10">Cell membrane</location>
    </subcellularLocation>
</comment>
<comment type="catalytic activity">
    <reaction evidence="7 10">
        <text>lipid IVA (E. coli) + CMP-3-deoxy-beta-D-manno-octulosonate = alpha-Kdo-(2-&gt;6)-lipid IVA (E. coli) + CMP + H(+)</text>
        <dbReference type="Rhea" id="RHEA:28066"/>
        <dbReference type="ChEBI" id="CHEBI:15378"/>
        <dbReference type="ChEBI" id="CHEBI:58603"/>
        <dbReference type="ChEBI" id="CHEBI:60364"/>
        <dbReference type="ChEBI" id="CHEBI:60377"/>
        <dbReference type="ChEBI" id="CHEBI:85987"/>
        <dbReference type="EC" id="2.4.99.12"/>
    </reaction>
</comment>
<comment type="pathway">
    <text evidence="2 10">Bacterial outer membrane biogenesis; LPS core biosynthesis.</text>
</comment>
<dbReference type="Gene3D" id="3.40.50.2000">
    <property type="entry name" value="Glycogen Phosphorylase B"/>
    <property type="match status" value="1"/>
</dbReference>
<evidence type="ECO:0000256" key="5">
    <source>
        <dbReference type="ARBA" id="ARBA00022679"/>
    </source>
</evidence>
<dbReference type="PANTHER" id="PTHR42755">
    <property type="entry name" value="3-DEOXY-MANNO-OCTULOSONATE CYTIDYLYLTRANSFERASE"/>
    <property type="match status" value="1"/>
</dbReference>
<dbReference type="GO" id="GO:0005886">
    <property type="term" value="C:plasma membrane"/>
    <property type="evidence" value="ECO:0007669"/>
    <property type="project" value="UniProtKB-SubCell"/>
</dbReference>
<dbReference type="STRING" id="1189325.SAMN04488119_102462"/>
<dbReference type="EC" id="2.4.99.12" evidence="3 10"/>
<dbReference type="GO" id="GO:0009244">
    <property type="term" value="P:lipopolysaccharide core region biosynthetic process"/>
    <property type="evidence" value="ECO:0007669"/>
    <property type="project" value="UniProtKB-UniRule"/>
</dbReference>
<evidence type="ECO:0000256" key="10">
    <source>
        <dbReference type="RuleBase" id="RU365103"/>
    </source>
</evidence>
<evidence type="ECO:0000256" key="3">
    <source>
        <dbReference type="ARBA" id="ARBA00012621"/>
    </source>
</evidence>
<comment type="function">
    <text evidence="1 10">Involved in lipopolysaccharide (LPS) biosynthesis. Catalyzes the transfer of 3-deoxy-D-manno-octulosonate (Kdo) residue(s) from CMP-Kdo to lipid IV(A), the tetraacyldisaccharide-1,4'-bisphosphate precursor of lipid A.</text>
</comment>
<dbReference type="InterPro" id="IPR038107">
    <property type="entry name" value="Glycos_transf_N_sf"/>
</dbReference>
<feature type="active site" description="Proton acceptor" evidence="8">
    <location>
        <position position="69"/>
    </location>
</feature>
<feature type="site" description="Transition state stabilizer" evidence="9">
    <location>
        <position position="139"/>
    </location>
</feature>
<dbReference type="Proteomes" id="UP000184066">
    <property type="component" value="Unassembled WGS sequence"/>
</dbReference>
<dbReference type="RefSeq" id="WP_072745673.1">
    <property type="nucleotide sequence ID" value="NZ_FOHL01000002.1"/>
</dbReference>
<dbReference type="GO" id="GO:0043842">
    <property type="term" value="F:Kdo transferase activity"/>
    <property type="evidence" value="ECO:0007669"/>
    <property type="project" value="UniProtKB-EC"/>
</dbReference>
<dbReference type="GO" id="GO:0009245">
    <property type="term" value="P:lipid A biosynthetic process"/>
    <property type="evidence" value="ECO:0007669"/>
    <property type="project" value="TreeGrafter"/>
</dbReference>
<protein>
    <recommendedName>
        <fullName evidence="4 10">3-deoxy-D-manno-octulosonic acid transferase</fullName>
        <shortName evidence="10">Kdo transferase</shortName>
        <ecNumber evidence="3 10">2.4.99.12</ecNumber>
    </recommendedName>
    <alternativeName>
        <fullName evidence="6 10">Lipid IV(A) 3-deoxy-D-manno-octulosonic acid transferase</fullName>
    </alternativeName>
</protein>
<gene>
    <name evidence="12" type="ORF">SAMN05216200_10156</name>
</gene>
<keyword evidence="10" id="KW-1003">Cell membrane</keyword>
<dbReference type="SUPFAM" id="SSF53756">
    <property type="entry name" value="UDP-Glycosyltransferase/glycogen phosphorylase"/>
    <property type="match status" value="1"/>
</dbReference>
<dbReference type="InterPro" id="IPR039901">
    <property type="entry name" value="Kdotransferase"/>
</dbReference>
<dbReference type="Gene3D" id="3.40.50.11720">
    <property type="entry name" value="3-Deoxy-D-manno-octulosonic-acid transferase, N-terminal domain"/>
    <property type="match status" value="1"/>
</dbReference>
<dbReference type="PANTHER" id="PTHR42755:SF1">
    <property type="entry name" value="3-DEOXY-D-MANNO-OCTULOSONIC ACID TRANSFERASE, MITOCHONDRIAL-RELATED"/>
    <property type="match status" value="1"/>
</dbReference>
<evidence type="ECO:0000256" key="1">
    <source>
        <dbReference type="ARBA" id="ARBA00003394"/>
    </source>
</evidence>
<dbReference type="AlphaFoldDB" id="A0A1M7RS99"/>
<dbReference type="UniPathway" id="UPA00958"/>
<accession>A0A1M7RS99</accession>
<reference evidence="12 13" key="1">
    <citation type="submission" date="2016-12" db="EMBL/GenBank/DDBJ databases">
        <authorList>
            <person name="Song W.-J."/>
            <person name="Kurnit D.M."/>
        </authorList>
    </citation>
    <scope>NUCLEOTIDE SEQUENCE [LARGE SCALE GENOMIC DNA]</scope>
    <source>
        <strain evidence="12 13">CGMCC 1.10808</strain>
    </source>
</reference>
<evidence type="ECO:0000313" key="12">
    <source>
        <dbReference type="EMBL" id="SHN49002.1"/>
    </source>
</evidence>
<dbReference type="InterPro" id="IPR007507">
    <property type="entry name" value="Glycos_transf_N"/>
</dbReference>
<sequence>MSARAPFSPALALYLGAARLAEGPARLLLARRAARGKEDPTRLAERLGHASRPRPDGPLVWIHAASVGESLSALPLIEALGAARADLRFLVTTGTRASAELMAARLGQRALHQYAPLDARPAARRFVAHWRPDLCVWLESELWPALIVEAAASGAPLALVGGRMSARSAARWRRLAPGMARALLGRFAVVAAQDEDAAARLAALGAREVQATGSLKAGAPPPPDLPEARAALAALGRPLWLAASTHPGEEAMVGAAHRVAAARVPGLLTLIAPRHPARAQEIVDALRAQGLTITRRALGEAPTGDVHLLDTLGEMGAWLRVAPVAFVGGSLAPVGGHNPHEPAALDVAILHGPHVGNFRAEYEALRVAGGAVRVDDAEALGREAAALLRDPDRRLALTRAARAALDGGARAVARTAALLAPLLPAPASPQAERGGT</sequence>
<name>A0A1M7RS99_9RHOB</name>
<feature type="domain" description="3-deoxy-D-manno-octulosonic-acid transferase N-terminal" evidence="11">
    <location>
        <begin position="42"/>
        <end position="217"/>
    </location>
</feature>
<evidence type="ECO:0000256" key="6">
    <source>
        <dbReference type="ARBA" id="ARBA00031445"/>
    </source>
</evidence>
<evidence type="ECO:0000259" key="11">
    <source>
        <dbReference type="Pfam" id="PF04413"/>
    </source>
</evidence>
<dbReference type="EMBL" id="FRDL01000001">
    <property type="protein sequence ID" value="SHN49002.1"/>
    <property type="molecule type" value="Genomic_DNA"/>
</dbReference>
<feature type="site" description="Transition state stabilizer" evidence="9">
    <location>
        <position position="216"/>
    </location>
</feature>
<keyword evidence="13" id="KW-1185">Reference proteome</keyword>
<keyword evidence="10" id="KW-0448">Lipopolysaccharide biosynthesis</keyword>
<keyword evidence="5 10" id="KW-0808">Transferase</keyword>
<evidence type="ECO:0000256" key="9">
    <source>
        <dbReference type="PIRSR" id="PIRSR639901-2"/>
    </source>
</evidence>
<evidence type="ECO:0000256" key="8">
    <source>
        <dbReference type="PIRSR" id="PIRSR639901-1"/>
    </source>
</evidence>
<organism evidence="12 13">
    <name type="scientific">Oceanicella actignis</name>
    <dbReference type="NCBI Taxonomy" id="1189325"/>
    <lineage>
        <taxon>Bacteria</taxon>
        <taxon>Pseudomonadati</taxon>
        <taxon>Pseudomonadota</taxon>
        <taxon>Alphaproteobacteria</taxon>
        <taxon>Rhodobacterales</taxon>
        <taxon>Paracoccaceae</taxon>
        <taxon>Oceanicella</taxon>
    </lineage>
</organism>
<dbReference type="Pfam" id="PF04413">
    <property type="entry name" value="Glycos_transf_N"/>
    <property type="match status" value="1"/>
</dbReference>
<evidence type="ECO:0000313" key="13">
    <source>
        <dbReference type="Proteomes" id="UP000184066"/>
    </source>
</evidence>
<evidence type="ECO:0000256" key="2">
    <source>
        <dbReference type="ARBA" id="ARBA00004713"/>
    </source>
</evidence>
<comment type="similarity">
    <text evidence="10">Belongs to the glycosyltransferase group 1 family.</text>
</comment>
<keyword evidence="10" id="KW-0472">Membrane</keyword>
<evidence type="ECO:0000256" key="4">
    <source>
        <dbReference type="ARBA" id="ARBA00019077"/>
    </source>
</evidence>
<evidence type="ECO:0000256" key="7">
    <source>
        <dbReference type="ARBA" id="ARBA00049183"/>
    </source>
</evidence>